<comment type="subcellular location">
    <subcellularLocation>
        <location evidence="2">Cell outer membrane</location>
    </subcellularLocation>
    <subcellularLocation>
        <location evidence="1">Cell surface</location>
    </subcellularLocation>
</comment>
<dbReference type="RefSeq" id="WP_261293821.1">
    <property type="nucleotide sequence ID" value="NZ_JANQBK010000004.1"/>
</dbReference>
<feature type="domain" description="Trimeric autotransporter adhesin YadA-like stalk" evidence="13">
    <location>
        <begin position="1081"/>
        <end position="1119"/>
    </location>
</feature>
<dbReference type="Proteomes" id="UP001595713">
    <property type="component" value="Unassembled WGS sequence"/>
</dbReference>
<evidence type="ECO:0000256" key="3">
    <source>
        <dbReference type="ARBA" id="ARBA00005848"/>
    </source>
</evidence>
<evidence type="ECO:0000259" key="13">
    <source>
        <dbReference type="Pfam" id="PF05662"/>
    </source>
</evidence>
<dbReference type="Gene3D" id="3.30.1300.30">
    <property type="entry name" value="GSPII I/J protein-like"/>
    <property type="match status" value="1"/>
</dbReference>
<feature type="domain" description="Trimeric autotransporter adhesin YadA-like head" evidence="12">
    <location>
        <begin position="688"/>
        <end position="711"/>
    </location>
</feature>
<keyword evidence="4" id="KW-0813">Transport</keyword>
<evidence type="ECO:0000259" key="11">
    <source>
        <dbReference type="Pfam" id="PF03895"/>
    </source>
</evidence>
<dbReference type="EMBL" id="JBHRXP010000001">
    <property type="protein sequence ID" value="MFC3578769.1"/>
    <property type="molecule type" value="Genomic_DNA"/>
</dbReference>
<dbReference type="Gene3D" id="6.10.250.2040">
    <property type="match status" value="1"/>
</dbReference>
<feature type="domain" description="Trimeric autotransporter adhesin YadA-like head" evidence="12">
    <location>
        <begin position="604"/>
        <end position="629"/>
    </location>
</feature>
<evidence type="ECO:0000256" key="6">
    <source>
        <dbReference type="ARBA" id="ARBA00022692"/>
    </source>
</evidence>
<evidence type="ECO:0000256" key="10">
    <source>
        <dbReference type="ARBA" id="ARBA00023237"/>
    </source>
</evidence>
<feature type="domain" description="Trimeric autotransporter adhesin YadA-like head" evidence="12">
    <location>
        <begin position="147"/>
        <end position="173"/>
    </location>
</feature>
<feature type="domain" description="Trimeric autotransporter adhesin YadA-like stalk" evidence="13">
    <location>
        <begin position="262"/>
        <end position="304"/>
    </location>
</feature>
<feature type="domain" description="Trimeric autotransporter adhesin YadA-like stalk" evidence="13">
    <location>
        <begin position="804"/>
        <end position="845"/>
    </location>
</feature>
<dbReference type="Pfam" id="PF05658">
    <property type="entry name" value="YadA_head"/>
    <property type="match status" value="8"/>
</dbReference>
<feature type="domain" description="Trimeric autotransporter adhesin YadA-like stalk" evidence="13">
    <location>
        <begin position="345"/>
        <end position="386"/>
    </location>
</feature>
<dbReference type="InterPro" id="IPR011049">
    <property type="entry name" value="Serralysin-like_metalloprot_C"/>
</dbReference>
<dbReference type="Gene3D" id="1.20.5.2280">
    <property type="match status" value="1"/>
</dbReference>
<keyword evidence="15" id="KW-1185">Reference proteome</keyword>
<accession>A0ABV7SP80</accession>
<dbReference type="Pfam" id="PF03895">
    <property type="entry name" value="YadA_anchor"/>
    <property type="match status" value="1"/>
</dbReference>
<dbReference type="InterPro" id="IPR005594">
    <property type="entry name" value="YadA_C"/>
</dbReference>
<dbReference type="Gene3D" id="1.20.5.170">
    <property type="match status" value="5"/>
</dbReference>
<feature type="domain" description="Trimeric autotransporter adhesin YadA-like head" evidence="12">
    <location>
        <begin position="730"/>
        <end position="755"/>
    </location>
</feature>
<feature type="domain" description="Trimeric autotransporter adhesin YadA-like stalk" evidence="13">
    <location>
        <begin position="1147"/>
        <end position="1183"/>
    </location>
</feature>
<feature type="domain" description="Trimeric autotransporter adhesin YadA-like stalk" evidence="13">
    <location>
        <begin position="208"/>
        <end position="236"/>
    </location>
</feature>
<dbReference type="SUPFAM" id="SSF101967">
    <property type="entry name" value="Adhesin YadA, collagen-binding domain"/>
    <property type="match status" value="5"/>
</dbReference>
<dbReference type="CDD" id="cd12820">
    <property type="entry name" value="LbR_YadA-like"/>
    <property type="match status" value="3"/>
</dbReference>
<keyword evidence="10" id="KW-0998">Cell outer membrane</keyword>
<keyword evidence="6" id="KW-0812">Transmembrane</keyword>
<evidence type="ECO:0000256" key="7">
    <source>
        <dbReference type="ARBA" id="ARBA00022729"/>
    </source>
</evidence>
<dbReference type="InterPro" id="IPR045584">
    <property type="entry name" value="Pilin-like"/>
</dbReference>
<evidence type="ECO:0000256" key="1">
    <source>
        <dbReference type="ARBA" id="ARBA00004241"/>
    </source>
</evidence>
<reference evidence="15" key="1">
    <citation type="journal article" date="2019" name="Int. J. Syst. Evol. Microbiol.">
        <title>The Global Catalogue of Microorganisms (GCM) 10K type strain sequencing project: providing services to taxonomists for standard genome sequencing and annotation.</title>
        <authorList>
            <consortium name="The Broad Institute Genomics Platform"/>
            <consortium name="The Broad Institute Genome Sequencing Center for Infectious Disease"/>
            <person name="Wu L."/>
            <person name="Ma J."/>
        </authorList>
    </citation>
    <scope>NUCLEOTIDE SEQUENCE [LARGE SCALE GENOMIC DNA]</scope>
    <source>
        <strain evidence="15">KCTC 42739</strain>
    </source>
</reference>
<evidence type="ECO:0000256" key="2">
    <source>
        <dbReference type="ARBA" id="ARBA00004442"/>
    </source>
</evidence>
<protein>
    <submittedName>
        <fullName evidence="14">YadA-like family protein</fullName>
    </submittedName>
</protein>
<keyword evidence="8" id="KW-0653">Protein transport</keyword>
<feature type="domain" description="Trimeric autotransporter adhesin YadA-like stalk" evidence="13">
    <location>
        <begin position="413"/>
        <end position="448"/>
    </location>
</feature>
<feature type="domain" description="Trimeric autotransporter adhesin YadA-like stalk" evidence="13">
    <location>
        <begin position="1023"/>
        <end position="1061"/>
    </location>
</feature>
<evidence type="ECO:0000256" key="8">
    <source>
        <dbReference type="ARBA" id="ARBA00022927"/>
    </source>
</evidence>
<keyword evidence="9" id="KW-0472">Membrane</keyword>
<feature type="domain" description="Trimeric autotransporter adhesin YadA-like head" evidence="12">
    <location>
        <begin position="633"/>
        <end position="656"/>
    </location>
</feature>
<dbReference type="InterPro" id="IPR008640">
    <property type="entry name" value="Adhesin_Head_dom"/>
</dbReference>
<evidence type="ECO:0000313" key="15">
    <source>
        <dbReference type="Proteomes" id="UP001595713"/>
    </source>
</evidence>
<dbReference type="InterPro" id="IPR008635">
    <property type="entry name" value="Coiled_stalk_dom"/>
</dbReference>
<comment type="similarity">
    <text evidence="3">Belongs to the autotransporter-2 (AT-2) (TC 1.B.40) family.</text>
</comment>
<evidence type="ECO:0000256" key="5">
    <source>
        <dbReference type="ARBA" id="ARBA00022452"/>
    </source>
</evidence>
<proteinExistence type="inferred from homology"/>
<keyword evidence="7" id="KW-0732">Signal</keyword>
<sequence>MTGALLLGSQPAAAQTPNLVSACSGVSLPPSVVTDIIAPVVGGIVTPVEGALNPLLGILTPLDIDVTGLLADAAAGQPITLQVLNANGTIVGPSDRCDLQADSFQLNTEGGIAIGGNRITGLGTNGLEAVAGEQGSIAFGNSATTAAAAVNAVAIGTGASVTAANSIALGAGSSAARGAQANYTALGITGTTGSAGEFSVGAAGATRQITNVAAGTAPTDAVNVAQLTGVAAQIGAVSANAVLYDTAMRDSITLTGPAGTTISNLAPGTVAAGSTEAVNGAQLFATNGNVTTNTNAITNLTTNVQNGAVGTVQYSNPATPTVPNGGIATNDLTLVGATAAPVGLHNVRAGVVAAGSTDAVNGAQLSATNDAVSINTTNIATLNTSVTSLQSDALLYDGTLQAFNASRGGTPQRITNVAAGLLGAGSLDAVNGGQLFGLGNSLALALGGTSAYDPATGTVTAGIVYGGTNYGSVQGAVSAIETSIGTTIDANTRYFNANSVRPDSQALGTDSTAIGPNAIASADGSIAAGRNTVAGSAGSVAIGDGSSTIAGRAVAIGFANIASGDGAVAIGDPNIALGDGAVALGRDNEATGTGAVALGDTNFATGNGSVSIGQLNQATGDGTIAIGANNLVNGTGALAFGNRNLVNGNGSLAFGSDIVTGGVNTLAVGNASAATGDNAAVFGNGSAASGLNSTALGTSSLASADYTLAVGERSLASGFGASALGTLSSATAFASTALGAGAIANLENSVALGSASSTLRGGVASYTAFGLAGTQSSIGEIAVARTADYIDPATGTFAPLGTRQITGVGAGSEDTDAVNVAQLRGVSSTLGTSFVTSLGGGAAYNVTTGAITGPTYVINGTSYTNVGDALAGVSGQIGQVATNSVSYDNAAQTSVTLGGAGGTTITNLAAGAVNATSTDAVNGAQLNATNQAVASNTTAITNLGNTVNDLSTTVTNLGDTVANLDASVTNVSTAVTNLGDDINNGAIGTVQYSNPDDPTTPNGGVPTNDLTLVGATAAPVGLHNVAAGSIAAGSTDAVNGGQVFALAQASANAVTYNTDVNGVRTNTITLAGGNAAAPVTINNVAAGALNAGSTDAVNGAQLFATNQNVATVTNTANSALTLAQNAVQYDASRTSVTFNNGGAATTLQNVAAGVSATDAVNVSQLNAGINSAVTQANNYTDSRFAGLDFDLREVRRDSRAGTAGALAAAGLPQAYEAGKGMIAIAGGTYGGQSAFALGFSKAFNDGSTVVKLSGSYDSQGRAGAAGGIGYQF</sequence>
<name>A0ABV7SP80_9SPHN</name>
<evidence type="ECO:0000256" key="9">
    <source>
        <dbReference type="ARBA" id="ARBA00023136"/>
    </source>
</evidence>
<keyword evidence="5" id="KW-1134">Transmembrane beta strand</keyword>
<organism evidence="14 15">
    <name type="scientific">Sphingomonas hylomeconis</name>
    <dbReference type="NCBI Taxonomy" id="1395958"/>
    <lineage>
        <taxon>Bacteria</taxon>
        <taxon>Pseudomonadati</taxon>
        <taxon>Pseudomonadota</taxon>
        <taxon>Alphaproteobacteria</taxon>
        <taxon>Sphingomonadales</taxon>
        <taxon>Sphingomonadaceae</taxon>
        <taxon>Sphingomonas</taxon>
    </lineage>
</organism>
<evidence type="ECO:0000259" key="12">
    <source>
        <dbReference type="Pfam" id="PF05658"/>
    </source>
</evidence>
<feature type="domain" description="Trimeric autotransporter adhesin YadA-like head" evidence="12">
    <location>
        <begin position="506"/>
        <end position="531"/>
    </location>
</feature>
<feature type="domain" description="Trimeric autotransporter adhesin YadA-like C-terminal membrane anchor" evidence="11">
    <location>
        <begin position="1212"/>
        <end position="1272"/>
    </location>
</feature>
<evidence type="ECO:0000313" key="14">
    <source>
        <dbReference type="EMBL" id="MFC3578769.1"/>
    </source>
</evidence>
<dbReference type="Gene3D" id="4.10.80.270">
    <property type="match status" value="1"/>
</dbReference>
<evidence type="ECO:0000256" key="4">
    <source>
        <dbReference type="ARBA" id="ARBA00022448"/>
    </source>
</evidence>
<feature type="domain" description="Trimeric autotransporter adhesin YadA-like head" evidence="12">
    <location>
        <begin position="576"/>
        <end position="599"/>
    </location>
</feature>
<gene>
    <name evidence="14" type="ORF">ACFONA_01215</name>
</gene>
<dbReference type="Pfam" id="PF05662">
    <property type="entry name" value="YadA_stalk"/>
    <property type="match status" value="9"/>
</dbReference>
<dbReference type="SUPFAM" id="SSF54523">
    <property type="entry name" value="Pili subunits"/>
    <property type="match status" value="1"/>
</dbReference>
<comment type="caution">
    <text evidence="14">The sequence shown here is derived from an EMBL/GenBank/DDBJ whole genome shotgun (WGS) entry which is preliminary data.</text>
</comment>
<feature type="domain" description="Trimeric autotransporter adhesin YadA-like stalk" evidence="13">
    <location>
        <begin position="905"/>
        <end position="949"/>
    </location>
</feature>
<feature type="domain" description="Trimeric autotransporter adhesin YadA-like head" evidence="12">
    <location>
        <begin position="552"/>
        <end position="571"/>
    </location>
</feature>
<dbReference type="Gene3D" id="2.150.10.10">
    <property type="entry name" value="Serralysin-like metalloprotease, C-terminal"/>
    <property type="match status" value="4"/>
</dbReference>